<gene>
    <name evidence="1" type="ORF">UQ64_11375</name>
</gene>
<dbReference type="OrthoDB" id="2569040at2"/>
<dbReference type="Proteomes" id="UP000054709">
    <property type="component" value="Unassembled WGS sequence"/>
</dbReference>
<organism evidence="1 2">
    <name type="scientific">Paenibacillus etheri</name>
    <dbReference type="NCBI Taxonomy" id="1306852"/>
    <lineage>
        <taxon>Bacteria</taxon>
        <taxon>Bacillati</taxon>
        <taxon>Bacillota</taxon>
        <taxon>Bacilli</taxon>
        <taxon>Bacillales</taxon>
        <taxon>Paenibacillaceae</taxon>
        <taxon>Paenibacillus</taxon>
    </lineage>
</organism>
<comment type="caution">
    <text evidence="1">The sequence shown here is derived from an EMBL/GenBank/DDBJ whole genome shotgun (WGS) entry which is preliminary data.</text>
</comment>
<accession>A0A0W1B1F0</accession>
<proteinExistence type="predicted"/>
<evidence type="ECO:0000313" key="2">
    <source>
        <dbReference type="Proteomes" id="UP000054709"/>
    </source>
</evidence>
<name>A0A0W1B1F0_9BACL</name>
<dbReference type="EMBL" id="LCZJ02000018">
    <property type="protein sequence ID" value="KTD87413.1"/>
    <property type="molecule type" value="Genomic_DNA"/>
</dbReference>
<evidence type="ECO:0000313" key="1">
    <source>
        <dbReference type="EMBL" id="KTD87413.1"/>
    </source>
</evidence>
<reference evidence="1 2" key="1">
    <citation type="journal article" date="2015" name="Int. Biodeterior. Biodegradation">
        <title>Physiological and genetic screening methods for the isolation of methyl tert-butyl ether-degrading bacteria for bioremediation purposes.</title>
        <authorList>
            <person name="Guisado I.M."/>
            <person name="Purswani J."/>
            <person name="Gonzalez Lopez J."/>
            <person name="Pozo C."/>
        </authorList>
    </citation>
    <scope>NUCLEOTIDE SEQUENCE [LARGE SCALE GENOMIC DNA]</scope>
    <source>
        <strain evidence="1 2">SH7</strain>
    </source>
</reference>
<sequence length="218" mass="26055">MEELKPNEKEKEVLSLFYNRFYDLYEEVVNDDFINKDAKIRFCKLRESFSIYKELLSYEPIKEYINWMKKGGRPHFEGIIADDLFSFIRNLLLHFPIFDTWDEVYINKNLATWSKVGQIDKFLTKGIEGKFDGKGTVKYRIWEEKKKKMTYFCIDFPEKYDNTNIYLKDIISEEVGMKFCMALMRAILDTQVEDSEVPDIKIMSQVYLPIKQIVFETA</sequence>
<dbReference type="AlphaFoldDB" id="A0A0W1B1F0"/>
<protein>
    <submittedName>
        <fullName evidence="1">Uncharacterized protein</fullName>
    </submittedName>
</protein>
<keyword evidence="2" id="KW-1185">Reference proteome</keyword>